<dbReference type="EC" id="4.2.1.96" evidence="3"/>
<evidence type="ECO:0000259" key="6">
    <source>
        <dbReference type="Pfam" id="PF18029"/>
    </source>
</evidence>
<dbReference type="GO" id="GO:0008124">
    <property type="term" value="F:4-alpha-hydroxytetrahydrobiopterin dehydratase activity"/>
    <property type="evidence" value="ECO:0007669"/>
    <property type="project" value="UniProtKB-EC"/>
</dbReference>
<proteinExistence type="inferred from homology"/>
<dbReference type="SUPFAM" id="SSF54593">
    <property type="entry name" value="Glyoxalase/Bleomycin resistance protein/Dihydroxybiphenyl dioxygenase"/>
    <property type="match status" value="1"/>
</dbReference>
<dbReference type="InterPro" id="IPR001533">
    <property type="entry name" value="Pterin_deHydtase"/>
</dbReference>
<dbReference type="PANTHER" id="PTHR12599:SF0">
    <property type="entry name" value="PTERIN-4-ALPHA-CARBINOLAMINE DEHYDRATASE"/>
    <property type="match status" value="1"/>
</dbReference>
<keyword evidence="5" id="KW-0456">Lyase</keyword>
<comment type="similarity">
    <text evidence="2">Belongs to the pterin-4-alpha-carbinolamine dehydratase family.</text>
</comment>
<evidence type="ECO:0000256" key="1">
    <source>
        <dbReference type="ARBA" id="ARBA00001554"/>
    </source>
</evidence>
<dbReference type="SUPFAM" id="SSF55248">
    <property type="entry name" value="PCD-like"/>
    <property type="match status" value="1"/>
</dbReference>
<evidence type="ECO:0000313" key="7">
    <source>
        <dbReference type="EMBL" id="KUG53584.1"/>
    </source>
</evidence>
<evidence type="ECO:0000256" key="3">
    <source>
        <dbReference type="ARBA" id="ARBA00013252"/>
    </source>
</evidence>
<evidence type="ECO:0000256" key="2">
    <source>
        <dbReference type="ARBA" id="ARBA00006472"/>
    </source>
</evidence>
<dbReference type="InterPro" id="IPR041581">
    <property type="entry name" value="Glyoxalase_6"/>
</dbReference>
<evidence type="ECO:0000256" key="5">
    <source>
        <dbReference type="ARBA" id="ARBA00023239"/>
    </source>
</evidence>
<evidence type="ECO:0000313" key="8">
    <source>
        <dbReference type="Proteomes" id="UP000054837"/>
    </source>
</evidence>
<dbReference type="Pfam" id="PF01329">
    <property type="entry name" value="Pterin_4a"/>
    <property type="match status" value="1"/>
</dbReference>
<dbReference type="InterPro" id="IPR029068">
    <property type="entry name" value="Glyas_Bleomycin-R_OHBP_Dase"/>
</dbReference>
<feature type="domain" description="Glyoxalase-like" evidence="6">
    <location>
        <begin position="110"/>
        <end position="211"/>
    </location>
</feature>
<dbReference type="CDD" id="cd00488">
    <property type="entry name" value="PCD_DCoH"/>
    <property type="match status" value="1"/>
</dbReference>
<gene>
    <name evidence="7" type="ORF">AVL62_02020</name>
</gene>
<dbReference type="STRING" id="767452.AVL62_02020"/>
<dbReference type="Pfam" id="PF18029">
    <property type="entry name" value="Glyoxalase_6"/>
    <property type="match status" value="1"/>
</dbReference>
<protein>
    <recommendedName>
        <fullName evidence="4">Putative pterin-4-alpha-carbinolamine dehydratase</fullName>
        <ecNumber evidence="3">4.2.1.96</ecNumber>
    </recommendedName>
</protein>
<organism evidence="7 8">
    <name type="scientific">Serinicoccus chungangensis</name>
    <dbReference type="NCBI Taxonomy" id="767452"/>
    <lineage>
        <taxon>Bacteria</taxon>
        <taxon>Bacillati</taxon>
        <taxon>Actinomycetota</taxon>
        <taxon>Actinomycetes</taxon>
        <taxon>Micrococcales</taxon>
        <taxon>Ornithinimicrobiaceae</taxon>
        <taxon>Serinicoccus</taxon>
    </lineage>
</organism>
<dbReference type="InterPro" id="IPR036428">
    <property type="entry name" value="PCD_sf"/>
</dbReference>
<dbReference type="PANTHER" id="PTHR12599">
    <property type="entry name" value="PTERIN-4-ALPHA-CARBINOLAMINE DEHYDRATASE"/>
    <property type="match status" value="1"/>
</dbReference>
<dbReference type="OrthoDB" id="15077at2"/>
<sequence>MASPHPTDHDLSTDPELGDWRVMLDRLHTRLLTGDFTTGARLVARIAEVADELDHHPDVDLRYGHVTVTTISHDVGRLTARDRRLAAAISRLAREEGVEAAPHQVSAVEIALDVLDVTAVEPFWAAVLGYETDGEHQLRDAAGRLAPMWFQQIDEARPGRGRFHLDVDVPHDLARQRVDAALAAGGRLVTDEFAPSWWVLADAEDNEVCVCTWQGREGSGERPV</sequence>
<name>A0A0W8I5P4_9MICO</name>
<dbReference type="RefSeq" id="WP_058891593.1">
    <property type="nucleotide sequence ID" value="NZ_LQBL01000028.1"/>
</dbReference>
<accession>A0A0W8I5P4</accession>
<comment type="caution">
    <text evidence="7">The sequence shown here is derived from an EMBL/GenBank/DDBJ whole genome shotgun (WGS) entry which is preliminary data.</text>
</comment>
<dbReference type="EMBL" id="LQBL01000028">
    <property type="protein sequence ID" value="KUG53584.1"/>
    <property type="molecule type" value="Genomic_DNA"/>
</dbReference>
<dbReference type="Gene3D" id="3.30.1360.20">
    <property type="entry name" value="Transcriptional coactivator/pterin dehydratase"/>
    <property type="match status" value="1"/>
</dbReference>
<dbReference type="AlphaFoldDB" id="A0A0W8I5P4"/>
<comment type="catalytic activity">
    <reaction evidence="1">
        <text>(4aS,6R)-4a-hydroxy-L-erythro-5,6,7,8-tetrahydrobiopterin = (6R)-L-erythro-6,7-dihydrobiopterin + H2O</text>
        <dbReference type="Rhea" id="RHEA:11920"/>
        <dbReference type="ChEBI" id="CHEBI:15377"/>
        <dbReference type="ChEBI" id="CHEBI:15642"/>
        <dbReference type="ChEBI" id="CHEBI:43120"/>
        <dbReference type="EC" id="4.2.1.96"/>
    </reaction>
</comment>
<dbReference type="GO" id="GO:0006729">
    <property type="term" value="P:tetrahydrobiopterin biosynthetic process"/>
    <property type="evidence" value="ECO:0007669"/>
    <property type="project" value="InterPro"/>
</dbReference>
<reference evidence="7 8" key="1">
    <citation type="submission" date="2015-12" db="EMBL/GenBank/DDBJ databases">
        <title>Serinicoccus chungangenesis strain CD08_5 genome sequencing and assembly.</title>
        <authorList>
            <person name="Chander A.M."/>
            <person name="Kaur G."/>
            <person name="Nair G.R."/>
            <person name="Dhawan D.K."/>
            <person name="Kochhar R.K."/>
            <person name="Mayilraj S."/>
            <person name="Bhadada S.K."/>
        </authorList>
    </citation>
    <scope>NUCLEOTIDE SEQUENCE [LARGE SCALE GENOMIC DNA]</scope>
    <source>
        <strain evidence="7 8">CD08_5</strain>
    </source>
</reference>
<dbReference type="Proteomes" id="UP000054837">
    <property type="component" value="Unassembled WGS sequence"/>
</dbReference>
<dbReference type="Gene3D" id="3.10.180.10">
    <property type="entry name" value="2,3-Dihydroxybiphenyl 1,2-Dioxygenase, domain 1"/>
    <property type="match status" value="1"/>
</dbReference>
<keyword evidence="8" id="KW-1185">Reference proteome</keyword>
<evidence type="ECO:0000256" key="4">
    <source>
        <dbReference type="ARBA" id="ARBA00021735"/>
    </source>
</evidence>